<dbReference type="InterPro" id="IPR027417">
    <property type="entry name" value="P-loop_NTPase"/>
</dbReference>
<comment type="catalytic activity">
    <reaction evidence="9">
        <text>cytidine(34) in elongator tRNA(Met) + acetyl-CoA + ATP + H2O = N(4)-acetylcytidine(34) in elongator tRNA(Met) + ADP + phosphate + CoA + H(+)</text>
        <dbReference type="Rhea" id="RHEA:43788"/>
        <dbReference type="Rhea" id="RHEA-COMP:10693"/>
        <dbReference type="Rhea" id="RHEA-COMP:10694"/>
        <dbReference type="ChEBI" id="CHEBI:15377"/>
        <dbReference type="ChEBI" id="CHEBI:15378"/>
        <dbReference type="ChEBI" id="CHEBI:30616"/>
        <dbReference type="ChEBI" id="CHEBI:43474"/>
        <dbReference type="ChEBI" id="CHEBI:57287"/>
        <dbReference type="ChEBI" id="CHEBI:57288"/>
        <dbReference type="ChEBI" id="CHEBI:74900"/>
        <dbReference type="ChEBI" id="CHEBI:82748"/>
        <dbReference type="ChEBI" id="CHEBI:456216"/>
        <dbReference type="EC" id="2.3.1.193"/>
    </reaction>
</comment>
<dbReference type="GO" id="GO:0051392">
    <property type="term" value="F:tRNA cytidine N4-acetyltransferase activity"/>
    <property type="evidence" value="ECO:0007669"/>
    <property type="project" value="UniProtKB-UniRule"/>
</dbReference>
<dbReference type="Proteomes" id="UP000252405">
    <property type="component" value="Unassembled WGS sequence"/>
</dbReference>
<evidence type="ECO:0000256" key="2">
    <source>
        <dbReference type="ARBA" id="ARBA00022555"/>
    </source>
</evidence>
<evidence type="ECO:0000313" key="11">
    <source>
        <dbReference type="EMBL" id="RCV88144.1"/>
    </source>
</evidence>
<dbReference type="EMBL" id="QPII01000011">
    <property type="protein sequence ID" value="RCV88144.1"/>
    <property type="molecule type" value="Genomic_DNA"/>
</dbReference>
<accession>A0A368TTX1</accession>
<comment type="function">
    <text evidence="9">Catalyzes the formation of N(4)-acetylcytidine (ac(4)C) at the wobble position of tRNA(Met), by using acetyl-CoA as an acetyl donor and ATP (or GTP).</text>
</comment>
<dbReference type="InterPro" id="IPR016181">
    <property type="entry name" value="Acyl_CoA_acyltransferase"/>
</dbReference>
<dbReference type="GO" id="GO:1904812">
    <property type="term" value="P:rRNA acetylation involved in maturation of SSU-rRNA"/>
    <property type="evidence" value="ECO:0007669"/>
    <property type="project" value="TreeGrafter"/>
</dbReference>
<dbReference type="InterPro" id="IPR038321">
    <property type="entry name" value="TmcA_C_sf"/>
</dbReference>
<dbReference type="Gene3D" id="3.40.630.30">
    <property type="match status" value="1"/>
</dbReference>
<gene>
    <name evidence="9" type="primary">tmcA</name>
    <name evidence="11" type="ORF">DU505_14360</name>
</gene>
<keyword evidence="12" id="KW-1185">Reference proteome</keyword>
<keyword evidence="5 9" id="KW-0547">Nucleotide-binding</keyword>
<feature type="domain" description="N-acetyltransferase" evidence="10">
    <location>
        <begin position="415"/>
        <end position="556"/>
    </location>
</feature>
<dbReference type="PROSITE" id="PS51186">
    <property type="entry name" value="GNAT"/>
    <property type="match status" value="1"/>
</dbReference>
<keyword evidence="2 9" id="KW-0820">tRNA-binding</keyword>
<evidence type="ECO:0000313" key="12">
    <source>
        <dbReference type="Proteomes" id="UP000252405"/>
    </source>
</evidence>
<reference evidence="11 12" key="1">
    <citation type="submission" date="2018-07" db="EMBL/GenBank/DDBJ databases">
        <title>Halomonas montanilacus sp. nov., isolated from Lake Pengyan on Tibetan Plateau.</title>
        <authorList>
            <person name="Lu H."/>
            <person name="Xing P."/>
            <person name="Wu Q."/>
        </authorList>
    </citation>
    <scope>NUCLEOTIDE SEQUENCE [LARGE SCALE GENOMIC DNA]</scope>
    <source>
        <strain evidence="11 12">PYC7W</strain>
    </source>
</reference>
<keyword evidence="4 9" id="KW-0819">tRNA processing</keyword>
<dbReference type="GO" id="GO:0002101">
    <property type="term" value="P:tRNA wobble cytosine modification"/>
    <property type="evidence" value="ECO:0007669"/>
    <property type="project" value="UniProtKB-UniRule"/>
</dbReference>
<dbReference type="Pfam" id="PF08351">
    <property type="entry name" value="TmcA_N"/>
    <property type="match status" value="1"/>
</dbReference>
<evidence type="ECO:0000259" key="10">
    <source>
        <dbReference type="PROSITE" id="PS51186"/>
    </source>
</evidence>
<evidence type="ECO:0000256" key="1">
    <source>
        <dbReference type="ARBA" id="ARBA00022490"/>
    </source>
</evidence>
<dbReference type="InterPro" id="IPR013562">
    <property type="entry name" value="TmcA/NAT10_N"/>
</dbReference>
<keyword evidence="3 9" id="KW-0808">Transferase</keyword>
<dbReference type="RefSeq" id="WP_114479686.1">
    <property type="nucleotide sequence ID" value="NZ_QPII01000011.1"/>
</dbReference>
<dbReference type="GO" id="GO:0051391">
    <property type="term" value="P:tRNA acetylation"/>
    <property type="evidence" value="ECO:0007669"/>
    <property type="project" value="UniProtKB-UniRule"/>
</dbReference>
<dbReference type="Pfam" id="PF13718">
    <property type="entry name" value="GNAT_acetyltr_2"/>
    <property type="match status" value="2"/>
</dbReference>
<feature type="binding site" evidence="9">
    <location>
        <begin position="482"/>
        <end position="484"/>
    </location>
    <ligand>
        <name>acetyl-CoA</name>
        <dbReference type="ChEBI" id="CHEBI:57288"/>
    </ligand>
</feature>
<comment type="caution">
    <text evidence="9">Lacks conserved residue(s) required for the propagation of feature annotation.</text>
</comment>
<name>A0A368TTX1_9GAMM</name>
<dbReference type="PANTHER" id="PTHR10925:SF5">
    <property type="entry name" value="RNA CYTIDINE ACETYLTRANSFERASE"/>
    <property type="match status" value="1"/>
</dbReference>
<dbReference type="EC" id="2.3.1.193" evidence="9"/>
<evidence type="ECO:0000256" key="3">
    <source>
        <dbReference type="ARBA" id="ARBA00022679"/>
    </source>
</evidence>
<keyword evidence="1 9" id="KW-0963">Cytoplasm</keyword>
<sequence length="696" mass="75369">MARSRWRGLVWISGDAGEARARAASIWQQRSWQAPCWVGAEHPPECEAAHWLSPARARSHLGGEHDLVVFDTLTAGADFDPDAFGALSGTLRAGGLLLLLTAEGWGRPRAGRPAKGPYLSRLRHRLEMDGSVARWRSGEMPMLPQWSGEESARTSSVEDPDCLTADQAEAVSRLVRLKRRRPLVLTADRGRGKTAALGIACARLLAAGEREILVTAPRPTAVSALFERLAALCPQGERHGNDFVDGSGGRVAFVAPDALAAMAERGDAGGSGSRLLVDEAAAIPASLLGQWLEAFPRIAFATTVHGYEGSGRGFALRFRERLQRQAPDWHEFHLGAPVRWAEGDPLEHLVSDLLLLDAEPSRAAPTTTALVEKAWPRDRLVTDEAALREVFGLLVQAHYRTTPGDLRRLLDEPGLQVSTLDAEGHAQGVIVQGDEGGFDNELAERVARGERRPPGHLLAQSLAAHAGSREALKARLRRVQRIAVHPGRRREGLGRRLLAAALAAARRDGVDLLGASFGAEPGLIAFWQAQGFRAVRLGLSRETSTGEHALMVLAPSSGRGEALVEELAMGFQRLLPTLLAFELKTLDPTVALMLLAEGPSPSLDATDRRDIADVAFGYREPALARPALQALLRQAAVERRDDPTLASLVAWAFQGRDIRWLATNMKVAGRRGVMEQLRKSVARLIEGQVAQGWVES</sequence>
<dbReference type="InterPro" id="IPR000182">
    <property type="entry name" value="GNAT_dom"/>
</dbReference>
<dbReference type="Gene3D" id="1.20.120.890">
    <property type="entry name" value="tRNA(Met) cytidine acetyltransferase, tail domain"/>
    <property type="match status" value="1"/>
</dbReference>
<feature type="binding site" evidence="9">
    <location>
        <position position="339"/>
    </location>
    <ligand>
        <name>ATP</name>
        <dbReference type="ChEBI" id="CHEBI:30616"/>
    </ligand>
</feature>
<organism evidence="11 12">
    <name type="scientific">Billgrantia montanilacus</name>
    <dbReference type="NCBI Taxonomy" id="2282305"/>
    <lineage>
        <taxon>Bacteria</taxon>
        <taxon>Pseudomonadati</taxon>
        <taxon>Pseudomonadota</taxon>
        <taxon>Gammaproteobacteria</taxon>
        <taxon>Oceanospirillales</taxon>
        <taxon>Halomonadaceae</taxon>
        <taxon>Billgrantia</taxon>
    </lineage>
</organism>
<dbReference type="GO" id="GO:0005524">
    <property type="term" value="F:ATP binding"/>
    <property type="evidence" value="ECO:0007669"/>
    <property type="project" value="UniProtKB-UniRule"/>
</dbReference>
<dbReference type="HAMAP" id="MF_01886">
    <property type="entry name" value="tRNA_acetyltr_TmcA"/>
    <property type="match status" value="1"/>
</dbReference>
<proteinExistence type="inferred from homology"/>
<dbReference type="GO" id="GO:0000049">
    <property type="term" value="F:tRNA binding"/>
    <property type="evidence" value="ECO:0007669"/>
    <property type="project" value="UniProtKB-UniRule"/>
</dbReference>
<dbReference type="SUPFAM" id="SSF52540">
    <property type="entry name" value="P-loop containing nucleoside triphosphate hydrolases"/>
    <property type="match status" value="1"/>
</dbReference>
<evidence type="ECO:0000256" key="4">
    <source>
        <dbReference type="ARBA" id="ARBA00022694"/>
    </source>
</evidence>
<dbReference type="AlphaFoldDB" id="A0A368TTX1"/>
<dbReference type="InterPro" id="IPR024914">
    <property type="entry name" value="tRNA_acetyltr_TmcA"/>
</dbReference>
<keyword evidence="7 9" id="KW-0694">RNA-binding</keyword>
<evidence type="ECO:0000256" key="7">
    <source>
        <dbReference type="ARBA" id="ARBA00022884"/>
    </source>
</evidence>
<feature type="binding site" evidence="9">
    <location>
        <position position="167"/>
    </location>
    <ligand>
        <name>ATP</name>
        <dbReference type="ChEBI" id="CHEBI:30616"/>
    </ligand>
</feature>
<protein>
    <recommendedName>
        <fullName evidence="9">tRNA(Met) cytidine acetyltransferase TmcA</fullName>
        <ecNumber evidence="9">2.3.1.193</ecNumber>
    </recommendedName>
</protein>
<comment type="caution">
    <text evidence="11">The sequence shown here is derived from an EMBL/GenBank/DDBJ whole genome shotgun (WGS) entry which is preliminary data.</text>
</comment>
<dbReference type="SUPFAM" id="SSF55729">
    <property type="entry name" value="Acyl-CoA N-acyltransferases (Nat)"/>
    <property type="match status" value="1"/>
</dbReference>
<evidence type="ECO:0000256" key="5">
    <source>
        <dbReference type="ARBA" id="ARBA00022741"/>
    </source>
</evidence>
<dbReference type="GO" id="GO:1990883">
    <property type="term" value="F:18S rRNA cytidine N-acetyltransferase activity"/>
    <property type="evidence" value="ECO:0007669"/>
    <property type="project" value="TreeGrafter"/>
</dbReference>
<dbReference type="Pfam" id="PF05127">
    <property type="entry name" value="NAT10_TcmA_helicase"/>
    <property type="match status" value="1"/>
</dbReference>
<dbReference type="OrthoDB" id="5578851at2"/>
<evidence type="ECO:0000256" key="8">
    <source>
        <dbReference type="ARBA" id="ARBA00023315"/>
    </source>
</evidence>
<dbReference type="InterPro" id="IPR032672">
    <property type="entry name" value="TmcA/NAT10/Kre33"/>
</dbReference>
<comment type="subcellular location">
    <subcellularLocation>
        <location evidence="9">Cytoplasm</location>
    </subcellularLocation>
</comment>
<dbReference type="GO" id="GO:0005737">
    <property type="term" value="C:cytoplasm"/>
    <property type="evidence" value="ECO:0007669"/>
    <property type="project" value="UniProtKB-SubCell"/>
</dbReference>
<dbReference type="Gene3D" id="3.40.50.11040">
    <property type="match status" value="1"/>
</dbReference>
<dbReference type="Gene3D" id="3.40.50.300">
    <property type="entry name" value="P-loop containing nucleotide triphosphate hydrolases"/>
    <property type="match status" value="1"/>
</dbReference>
<evidence type="ECO:0000256" key="6">
    <source>
        <dbReference type="ARBA" id="ARBA00022840"/>
    </source>
</evidence>
<dbReference type="PANTHER" id="PTHR10925">
    <property type="entry name" value="N-ACETYLTRANSFERASE 10"/>
    <property type="match status" value="1"/>
</dbReference>
<keyword evidence="8 9" id="KW-0012">Acyltransferase</keyword>
<evidence type="ECO:0000256" key="9">
    <source>
        <dbReference type="HAMAP-Rule" id="MF_01886"/>
    </source>
</evidence>
<keyword evidence="6 9" id="KW-0067">ATP-binding</keyword>
<comment type="similarity">
    <text evidence="9">Belongs to the TmcA family.</text>
</comment>
<dbReference type="InterPro" id="IPR007807">
    <property type="entry name" value="TcmA/NAT10_helicase"/>
</dbReference>